<evidence type="ECO:0000313" key="1">
    <source>
        <dbReference type="EMBL" id="MER6618565.1"/>
    </source>
</evidence>
<accession>A0ABV1V696</accession>
<proteinExistence type="predicted"/>
<dbReference type="EMBL" id="JBEPBX010000068">
    <property type="protein sequence ID" value="MER6618565.1"/>
    <property type="molecule type" value="Genomic_DNA"/>
</dbReference>
<organism evidence="1 2">
    <name type="scientific">Streptomyces xantholiticus</name>
    <dbReference type="NCBI Taxonomy" id="68285"/>
    <lineage>
        <taxon>Bacteria</taxon>
        <taxon>Bacillati</taxon>
        <taxon>Actinomycetota</taxon>
        <taxon>Actinomycetes</taxon>
        <taxon>Kitasatosporales</taxon>
        <taxon>Streptomycetaceae</taxon>
        <taxon>Streptomyces</taxon>
    </lineage>
</organism>
<dbReference type="RefSeq" id="WP_351979383.1">
    <property type="nucleotide sequence ID" value="NZ_JBEPBX010000068.1"/>
</dbReference>
<comment type="caution">
    <text evidence="1">The sequence shown here is derived from an EMBL/GenBank/DDBJ whole genome shotgun (WGS) entry which is preliminary data.</text>
</comment>
<keyword evidence="2" id="KW-1185">Reference proteome</keyword>
<dbReference type="Proteomes" id="UP001445472">
    <property type="component" value="Unassembled WGS sequence"/>
</dbReference>
<evidence type="ECO:0000313" key="2">
    <source>
        <dbReference type="Proteomes" id="UP001445472"/>
    </source>
</evidence>
<sequence length="117" mass="13188">MRVDIVWWDLARSHQTVESLEKDLRDGSVEPWHEVKGLRLKLWIADRERGRWGAVMWWDSDVPADQQLPPNRAAEMIGYAPDHRASFDVAAVAEGIDSLGLAFSAGPSVPAQALERR</sequence>
<name>A0ABV1V696_9ACTN</name>
<reference evidence="1 2" key="1">
    <citation type="submission" date="2024-06" db="EMBL/GenBank/DDBJ databases">
        <title>The Natural Products Discovery Center: Release of the First 8490 Sequenced Strains for Exploring Actinobacteria Biosynthetic Diversity.</title>
        <authorList>
            <person name="Kalkreuter E."/>
            <person name="Kautsar S.A."/>
            <person name="Yang D."/>
            <person name="Bader C.D."/>
            <person name="Teijaro C.N."/>
            <person name="Fluegel L."/>
            <person name="Davis C.M."/>
            <person name="Simpson J.R."/>
            <person name="Lauterbach L."/>
            <person name="Steele A.D."/>
            <person name="Gui C."/>
            <person name="Meng S."/>
            <person name="Li G."/>
            <person name="Viehrig K."/>
            <person name="Ye F."/>
            <person name="Su P."/>
            <person name="Kiefer A.F."/>
            <person name="Nichols A."/>
            <person name="Cepeda A.J."/>
            <person name="Yan W."/>
            <person name="Fan B."/>
            <person name="Jiang Y."/>
            <person name="Adhikari A."/>
            <person name="Zheng C.-J."/>
            <person name="Schuster L."/>
            <person name="Cowan T.M."/>
            <person name="Smanski M.J."/>
            <person name="Chevrette M.G."/>
            <person name="De Carvalho L.P.S."/>
            <person name="Shen B."/>
        </authorList>
    </citation>
    <scope>NUCLEOTIDE SEQUENCE [LARGE SCALE GENOMIC DNA]</scope>
    <source>
        <strain evidence="1 2">NPDC000837</strain>
    </source>
</reference>
<gene>
    <name evidence="1" type="ORF">ABT276_35810</name>
</gene>
<protein>
    <submittedName>
        <fullName evidence="1">Uncharacterized protein</fullName>
    </submittedName>
</protein>
<dbReference type="Gene3D" id="3.30.70.100">
    <property type="match status" value="1"/>
</dbReference>